<evidence type="ECO:0000313" key="3">
    <source>
        <dbReference type="EMBL" id="KJA28487.1"/>
    </source>
</evidence>
<evidence type="ECO:0000256" key="2">
    <source>
        <dbReference type="SAM" id="Phobius"/>
    </source>
</evidence>
<feature type="compositionally biased region" description="Polar residues" evidence="1">
    <location>
        <begin position="274"/>
        <end position="289"/>
    </location>
</feature>
<feature type="region of interest" description="Disordered" evidence="1">
    <location>
        <begin position="341"/>
        <end position="369"/>
    </location>
</feature>
<proteinExistence type="predicted"/>
<keyword evidence="4" id="KW-1185">Reference proteome</keyword>
<keyword evidence="2" id="KW-0472">Membrane</keyword>
<dbReference type="AlphaFoldDB" id="A0A0D2LKX9"/>
<keyword evidence="2" id="KW-1133">Transmembrane helix</keyword>
<name>A0A0D2LKX9_HYPSF</name>
<feature type="transmembrane region" description="Helical" evidence="2">
    <location>
        <begin position="109"/>
        <end position="129"/>
    </location>
</feature>
<gene>
    <name evidence="3" type="ORF">HYPSUDRAFT_197344</name>
</gene>
<accession>A0A0D2LKX9</accession>
<protein>
    <submittedName>
        <fullName evidence="3">Uncharacterized protein</fullName>
    </submittedName>
</protein>
<organism evidence="3 4">
    <name type="scientific">Hypholoma sublateritium (strain FD-334 SS-4)</name>
    <dbReference type="NCBI Taxonomy" id="945553"/>
    <lineage>
        <taxon>Eukaryota</taxon>
        <taxon>Fungi</taxon>
        <taxon>Dikarya</taxon>
        <taxon>Basidiomycota</taxon>
        <taxon>Agaricomycotina</taxon>
        <taxon>Agaricomycetes</taxon>
        <taxon>Agaricomycetidae</taxon>
        <taxon>Agaricales</taxon>
        <taxon>Agaricineae</taxon>
        <taxon>Strophariaceae</taxon>
        <taxon>Hypholoma</taxon>
    </lineage>
</organism>
<evidence type="ECO:0000313" key="4">
    <source>
        <dbReference type="Proteomes" id="UP000054270"/>
    </source>
</evidence>
<feature type="transmembrane region" description="Helical" evidence="2">
    <location>
        <begin position="72"/>
        <end position="97"/>
    </location>
</feature>
<feature type="compositionally biased region" description="Polar residues" evidence="1">
    <location>
        <begin position="353"/>
        <end position="362"/>
    </location>
</feature>
<dbReference type="OrthoDB" id="10571200at2759"/>
<keyword evidence="2" id="KW-0812">Transmembrane</keyword>
<reference evidence="4" key="1">
    <citation type="submission" date="2014-04" db="EMBL/GenBank/DDBJ databases">
        <title>Evolutionary Origins and Diversification of the Mycorrhizal Mutualists.</title>
        <authorList>
            <consortium name="DOE Joint Genome Institute"/>
            <consortium name="Mycorrhizal Genomics Consortium"/>
            <person name="Kohler A."/>
            <person name="Kuo A."/>
            <person name="Nagy L.G."/>
            <person name="Floudas D."/>
            <person name="Copeland A."/>
            <person name="Barry K.W."/>
            <person name="Cichocki N."/>
            <person name="Veneault-Fourrey C."/>
            <person name="LaButti K."/>
            <person name="Lindquist E.A."/>
            <person name="Lipzen A."/>
            <person name="Lundell T."/>
            <person name="Morin E."/>
            <person name="Murat C."/>
            <person name="Riley R."/>
            <person name="Ohm R."/>
            <person name="Sun H."/>
            <person name="Tunlid A."/>
            <person name="Henrissat B."/>
            <person name="Grigoriev I.V."/>
            <person name="Hibbett D.S."/>
            <person name="Martin F."/>
        </authorList>
    </citation>
    <scope>NUCLEOTIDE SEQUENCE [LARGE SCALE GENOMIC DNA]</scope>
    <source>
        <strain evidence="4">FD-334 SS-4</strain>
    </source>
</reference>
<dbReference type="EMBL" id="KN817521">
    <property type="protein sequence ID" value="KJA28487.1"/>
    <property type="molecule type" value="Genomic_DNA"/>
</dbReference>
<feature type="region of interest" description="Disordered" evidence="1">
    <location>
        <begin position="274"/>
        <end position="296"/>
    </location>
</feature>
<dbReference type="Proteomes" id="UP000054270">
    <property type="component" value="Unassembled WGS sequence"/>
</dbReference>
<evidence type="ECO:0000256" key="1">
    <source>
        <dbReference type="SAM" id="MobiDB-lite"/>
    </source>
</evidence>
<sequence length="440" mass="47933">MYGQQKICSPGAAGYQLSDIFPLEPSIFLSFPAVPTNALVIHVVAFVLSLVTTAVVLCKLWNFQEDLLGRYVAPVVAILAVFNLVAFAVDLALLSAVNKAFGTTATVNIGNGTWLTLVSFFFLLLGLYFNRQVKPMPIPHDVDEKRLPQLPQDLEARGSTPRWEEGTPTSDSSSKRSLKSPKSATHITPFIEVPKARPPPSASSSIDEHTPLTPVRRVPGILINGVDRDESPRISRVLDIIPEKPSSRPSSIGYAPSTYSTYCSDESGVRYFTPSTLSSASTPRSTSFPTRHPARRSTLNPHTIERLLNAGPHRSRSITGAYPSSLLMVSAVVLTRSDFSPERLDDRSLPPTGESSTRSSVMIQQFPSIPSPPPVHHAFSIQFRDRFNSSVSMDARSFTSAAPSSDIELDVQTIPPSSPKSFNARDIPDVPPLPVEFDLA</sequence>
<feature type="region of interest" description="Disordered" evidence="1">
    <location>
        <begin position="155"/>
        <end position="212"/>
    </location>
</feature>
<feature type="transmembrane region" description="Helical" evidence="2">
    <location>
        <begin position="39"/>
        <end position="60"/>
    </location>
</feature>